<proteinExistence type="inferred from homology"/>
<dbReference type="GO" id="GO:0016020">
    <property type="term" value="C:membrane"/>
    <property type="evidence" value="ECO:0007669"/>
    <property type="project" value="UniProtKB-SubCell"/>
</dbReference>
<protein>
    <recommendedName>
        <fullName evidence="9">Tryptophan-rich sensory protein</fullName>
    </recommendedName>
</protein>
<keyword evidence="3 6" id="KW-0812">Transmembrane</keyword>
<dbReference type="PIRSF" id="PIRSF005859">
    <property type="entry name" value="PBR"/>
    <property type="match status" value="1"/>
</dbReference>
<dbReference type="OrthoDB" id="9795496at2"/>
<evidence type="ECO:0000256" key="4">
    <source>
        <dbReference type="ARBA" id="ARBA00022989"/>
    </source>
</evidence>
<evidence type="ECO:0000256" key="1">
    <source>
        <dbReference type="ARBA" id="ARBA00004141"/>
    </source>
</evidence>
<evidence type="ECO:0000256" key="6">
    <source>
        <dbReference type="SAM" id="Phobius"/>
    </source>
</evidence>
<evidence type="ECO:0000313" key="7">
    <source>
        <dbReference type="EMBL" id="OWK43767.1"/>
    </source>
</evidence>
<keyword evidence="5 6" id="KW-0472">Membrane</keyword>
<evidence type="ECO:0000256" key="5">
    <source>
        <dbReference type="ARBA" id="ARBA00023136"/>
    </source>
</evidence>
<dbReference type="EMBL" id="NIDE01000004">
    <property type="protein sequence ID" value="OWK43767.1"/>
    <property type="molecule type" value="Genomic_DNA"/>
</dbReference>
<comment type="subcellular location">
    <subcellularLocation>
        <location evidence="1">Membrane</location>
        <topology evidence="1">Multi-pass membrane protein</topology>
    </subcellularLocation>
</comment>
<gene>
    <name evidence="7" type="ORF">FRUB_03366</name>
</gene>
<keyword evidence="8" id="KW-1185">Reference proteome</keyword>
<feature type="transmembrane region" description="Helical" evidence="6">
    <location>
        <begin position="77"/>
        <end position="98"/>
    </location>
</feature>
<evidence type="ECO:0008006" key="9">
    <source>
        <dbReference type="Google" id="ProtNLM"/>
    </source>
</evidence>
<comment type="similarity">
    <text evidence="2">Belongs to the TspO/BZRP family.</text>
</comment>
<dbReference type="FunFam" id="1.20.1260.100:FF:000001">
    <property type="entry name" value="translocator protein 2"/>
    <property type="match status" value="1"/>
</dbReference>
<evidence type="ECO:0000256" key="3">
    <source>
        <dbReference type="ARBA" id="ARBA00022692"/>
    </source>
</evidence>
<dbReference type="GO" id="GO:0033013">
    <property type="term" value="P:tetrapyrrole metabolic process"/>
    <property type="evidence" value="ECO:0007669"/>
    <property type="project" value="UniProtKB-ARBA"/>
</dbReference>
<comment type="caution">
    <text evidence="7">The sequence shown here is derived from an EMBL/GenBank/DDBJ whole genome shotgun (WGS) entry which is preliminary data.</text>
</comment>
<evidence type="ECO:0000256" key="2">
    <source>
        <dbReference type="ARBA" id="ARBA00007524"/>
    </source>
</evidence>
<dbReference type="CDD" id="cd15904">
    <property type="entry name" value="TSPO_MBR"/>
    <property type="match status" value="1"/>
</dbReference>
<organism evidence="7 8">
    <name type="scientific">Fimbriiglobus ruber</name>
    <dbReference type="NCBI Taxonomy" id="1908690"/>
    <lineage>
        <taxon>Bacteria</taxon>
        <taxon>Pseudomonadati</taxon>
        <taxon>Planctomycetota</taxon>
        <taxon>Planctomycetia</taxon>
        <taxon>Gemmatales</taxon>
        <taxon>Gemmataceae</taxon>
        <taxon>Fimbriiglobus</taxon>
    </lineage>
</organism>
<dbReference type="PANTHER" id="PTHR10057">
    <property type="entry name" value="PERIPHERAL-TYPE BENZODIAZEPINE RECEPTOR"/>
    <property type="match status" value="1"/>
</dbReference>
<feature type="transmembrane region" description="Helical" evidence="6">
    <location>
        <begin position="53"/>
        <end position="71"/>
    </location>
</feature>
<evidence type="ECO:0000313" key="8">
    <source>
        <dbReference type="Proteomes" id="UP000214646"/>
    </source>
</evidence>
<dbReference type="InterPro" id="IPR038330">
    <property type="entry name" value="TspO/MBR-related_sf"/>
</dbReference>
<dbReference type="Pfam" id="PF03073">
    <property type="entry name" value="TspO_MBR"/>
    <property type="match status" value="1"/>
</dbReference>
<dbReference type="InterPro" id="IPR004307">
    <property type="entry name" value="TspO_MBR"/>
</dbReference>
<accession>A0A225E5R3</accession>
<feature type="transmembrane region" description="Helical" evidence="6">
    <location>
        <begin position="110"/>
        <end position="129"/>
    </location>
</feature>
<reference evidence="8" key="1">
    <citation type="submission" date="2017-06" db="EMBL/GenBank/DDBJ databases">
        <title>Genome analysis of Fimbriiglobus ruber SP5, the first member of the order Planctomycetales with confirmed chitinolytic capability.</title>
        <authorList>
            <person name="Ravin N.V."/>
            <person name="Rakitin A.L."/>
            <person name="Ivanova A.A."/>
            <person name="Beletsky A.V."/>
            <person name="Kulichevskaya I.S."/>
            <person name="Mardanov A.V."/>
            <person name="Dedysh S.N."/>
        </authorList>
    </citation>
    <scope>NUCLEOTIDE SEQUENCE [LARGE SCALE GENOMIC DNA]</scope>
    <source>
        <strain evidence="8">SP5</strain>
    </source>
</reference>
<dbReference type="Gene3D" id="1.20.1260.100">
    <property type="entry name" value="TspO/MBR protein"/>
    <property type="match status" value="1"/>
</dbReference>
<dbReference type="RefSeq" id="WP_088254577.1">
    <property type="nucleotide sequence ID" value="NZ_NIDE01000004.1"/>
</dbReference>
<dbReference type="PANTHER" id="PTHR10057:SF0">
    <property type="entry name" value="TRANSLOCATOR PROTEIN"/>
    <property type="match status" value="1"/>
</dbReference>
<sequence>MNWIEWYNGLAKPDWTPAPSTIALIWQILYPIILVSFGYAFVQVYRRRFPRPVAIPFAVNLVANLLFMPLFAGLHNIPLATMDILVVWATIVWCAVAVWRHARWVAFAQVPYFGWVSTATVVQLSIAVAN</sequence>
<dbReference type="AlphaFoldDB" id="A0A225E5R3"/>
<feature type="transmembrane region" description="Helical" evidence="6">
    <location>
        <begin position="20"/>
        <end position="41"/>
    </location>
</feature>
<name>A0A225E5R3_9BACT</name>
<keyword evidence="4 6" id="KW-1133">Transmembrane helix</keyword>
<dbReference type="Proteomes" id="UP000214646">
    <property type="component" value="Unassembled WGS sequence"/>
</dbReference>